<accession>A0ABW4WYK2</accession>
<keyword evidence="2" id="KW-1185">Reference proteome</keyword>
<sequence length="218" mass="24638">MRLNKLGATLGLGVATMNLNEMNNRLQELGIGSLEEDQNWYNFSIYIEFNSGFGISMDISGGISLESELYNPDTWITLKALSFGPTLYYPFVKTNRIRLSVLGELRTYDMKFEYNANANAIPDLNNLLTNPAANSNTVILESTSTDAVTLGARFQYRLGKKENLKPREYSLGIDIGYNYGFGSVAWHEIRSKYAINDMPAIKPDNFYFNFTFTALLIR</sequence>
<comment type="caution">
    <text evidence="1">The sequence shown here is derived from an EMBL/GenBank/DDBJ whole genome shotgun (WGS) entry which is preliminary data.</text>
</comment>
<proteinExistence type="predicted"/>
<dbReference type="EMBL" id="JBHUHV010000029">
    <property type="protein sequence ID" value="MFD2067303.1"/>
    <property type="molecule type" value="Genomic_DNA"/>
</dbReference>
<organism evidence="1 2">
    <name type="scientific">Pontibacter silvestris</name>
    <dbReference type="NCBI Taxonomy" id="2305183"/>
    <lineage>
        <taxon>Bacteria</taxon>
        <taxon>Pseudomonadati</taxon>
        <taxon>Bacteroidota</taxon>
        <taxon>Cytophagia</taxon>
        <taxon>Cytophagales</taxon>
        <taxon>Hymenobacteraceae</taxon>
        <taxon>Pontibacter</taxon>
    </lineage>
</organism>
<evidence type="ECO:0000313" key="2">
    <source>
        <dbReference type="Proteomes" id="UP001597369"/>
    </source>
</evidence>
<reference evidence="2" key="1">
    <citation type="journal article" date="2019" name="Int. J. Syst. Evol. Microbiol.">
        <title>The Global Catalogue of Microorganisms (GCM) 10K type strain sequencing project: providing services to taxonomists for standard genome sequencing and annotation.</title>
        <authorList>
            <consortium name="The Broad Institute Genomics Platform"/>
            <consortium name="The Broad Institute Genome Sequencing Center for Infectious Disease"/>
            <person name="Wu L."/>
            <person name="Ma J."/>
        </authorList>
    </citation>
    <scope>NUCLEOTIDE SEQUENCE [LARGE SCALE GENOMIC DNA]</scope>
    <source>
        <strain evidence="2">JCM 16545</strain>
    </source>
</reference>
<evidence type="ECO:0000313" key="1">
    <source>
        <dbReference type="EMBL" id="MFD2067303.1"/>
    </source>
</evidence>
<protein>
    <recommendedName>
        <fullName evidence="3">Outer membrane protein beta-barrel domain-containing protein</fullName>
    </recommendedName>
</protein>
<gene>
    <name evidence="1" type="ORF">ACFSKU_10450</name>
</gene>
<dbReference type="Proteomes" id="UP001597369">
    <property type="component" value="Unassembled WGS sequence"/>
</dbReference>
<evidence type="ECO:0008006" key="3">
    <source>
        <dbReference type="Google" id="ProtNLM"/>
    </source>
</evidence>
<name>A0ABW4WYK2_9BACT</name>